<feature type="transmembrane region" description="Helical" evidence="11">
    <location>
        <begin position="968"/>
        <end position="989"/>
    </location>
</feature>
<dbReference type="OrthoDB" id="272139at2759"/>
<feature type="transmembrane region" description="Helical" evidence="11">
    <location>
        <begin position="601"/>
        <end position="618"/>
    </location>
</feature>
<feature type="transmembrane region" description="Helical" evidence="11">
    <location>
        <begin position="531"/>
        <end position="553"/>
    </location>
</feature>
<keyword evidence="13" id="KW-1185">Reference proteome</keyword>
<comment type="similarity">
    <text evidence="3">Belongs to the PIGG/PIGN/PIGO family. PIGO subfamily.</text>
</comment>
<feature type="transmembrane region" description="Helical" evidence="11">
    <location>
        <begin position="574"/>
        <end position="595"/>
    </location>
</feature>
<evidence type="ECO:0000313" key="13">
    <source>
        <dbReference type="Proteomes" id="UP000094801"/>
    </source>
</evidence>
<dbReference type="AlphaFoldDB" id="A0A1E4T8C2"/>
<evidence type="ECO:0000256" key="11">
    <source>
        <dbReference type="SAM" id="Phobius"/>
    </source>
</evidence>
<dbReference type="InterPro" id="IPR039524">
    <property type="entry name" value="PIGO/GPI13"/>
</dbReference>
<organism evidence="12 13">
    <name type="scientific">[Candida] arabinofermentans NRRL YB-2248</name>
    <dbReference type="NCBI Taxonomy" id="983967"/>
    <lineage>
        <taxon>Eukaryota</taxon>
        <taxon>Fungi</taxon>
        <taxon>Dikarya</taxon>
        <taxon>Ascomycota</taxon>
        <taxon>Saccharomycotina</taxon>
        <taxon>Pichiomycetes</taxon>
        <taxon>Pichiales</taxon>
        <taxon>Pichiaceae</taxon>
        <taxon>Ogataea</taxon>
        <taxon>Ogataea/Candida clade</taxon>
    </lineage>
</organism>
<evidence type="ECO:0000256" key="5">
    <source>
        <dbReference type="ARBA" id="ARBA00022679"/>
    </source>
</evidence>
<evidence type="ECO:0000256" key="4">
    <source>
        <dbReference type="ARBA" id="ARBA00022502"/>
    </source>
</evidence>
<dbReference type="UniPathway" id="UPA00196"/>
<keyword evidence="8 11" id="KW-1133">Transmembrane helix</keyword>
<feature type="transmembrane region" description="Helical" evidence="11">
    <location>
        <begin position="38"/>
        <end position="58"/>
    </location>
</feature>
<feature type="transmembrane region" description="Helical" evidence="11">
    <location>
        <begin position="843"/>
        <end position="866"/>
    </location>
</feature>
<evidence type="ECO:0000256" key="2">
    <source>
        <dbReference type="ARBA" id="ARBA00004687"/>
    </source>
</evidence>
<dbReference type="STRING" id="983967.A0A1E4T8C2"/>
<accession>A0A1E4T8C2</accession>
<evidence type="ECO:0000256" key="8">
    <source>
        <dbReference type="ARBA" id="ARBA00022989"/>
    </source>
</evidence>
<dbReference type="Pfam" id="PF01663">
    <property type="entry name" value="Phosphodiest"/>
    <property type="match status" value="1"/>
</dbReference>
<feature type="transmembrane region" description="Helical" evidence="11">
    <location>
        <begin position="470"/>
        <end position="491"/>
    </location>
</feature>
<feature type="transmembrane region" description="Helical" evidence="11">
    <location>
        <begin position="783"/>
        <end position="806"/>
    </location>
</feature>
<evidence type="ECO:0000256" key="9">
    <source>
        <dbReference type="ARBA" id="ARBA00023136"/>
    </source>
</evidence>
<feature type="transmembrane region" description="Helical" evidence="11">
    <location>
        <begin position="878"/>
        <end position="908"/>
    </location>
</feature>
<feature type="transmembrane region" description="Helical" evidence="11">
    <location>
        <begin position="812"/>
        <end position="831"/>
    </location>
</feature>
<dbReference type="PANTHER" id="PTHR23071:SF1">
    <property type="entry name" value="GPI ETHANOLAMINE PHOSPHATE TRANSFERASE 3"/>
    <property type="match status" value="1"/>
</dbReference>
<dbReference type="InterPro" id="IPR037675">
    <property type="entry name" value="PIG-O_N"/>
</dbReference>
<dbReference type="EMBL" id="KV453847">
    <property type="protein sequence ID" value="ODV88010.1"/>
    <property type="molecule type" value="Genomic_DNA"/>
</dbReference>
<keyword evidence="7" id="KW-0256">Endoplasmic reticulum</keyword>
<keyword evidence="6 11" id="KW-0812">Transmembrane</keyword>
<feature type="transmembrane region" description="Helical" evidence="11">
    <location>
        <begin position="630"/>
        <end position="648"/>
    </location>
</feature>
<dbReference type="SUPFAM" id="SSF53649">
    <property type="entry name" value="Alkaline phosphatase-like"/>
    <property type="match status" value="1"/>
</dbReference>
<comment type="pathway">
    <text evidence="2">Glycolipid biosynthesis; glycosylphosphatidylinositol-anchor biosynthesis.</text>
</comment>
<dbReference type="CDD" id="cd16023">
    <property type="entry name" value="GPI_EPT_3"/>
    <property type="match status" value="1"/>
</dbReference>
<dbReference type="Proteomes" id="UP000094801">
    <property type="component" value="Unassembled WGS sequence"/>
</dbReference>
<feature type="transmembrane region" description="Helical" evidence="11">
    <location>
        <begin position="503"/>
        <end position="525"/>
    </location>
</feature>
<comment type="subcellular location">
    <subcellularLocation>
        <location evidence="1">Endoplasmic reticulum membrane</location>
        <topology evidence="1">Multi-pass membrane protein</topology>
    </subcellularLocation>
</comment>
<evidence type="ECO:0000256" key="3">
    <source>
        <dbReference type="ARBA" id="ARBA00008695"/>
    </source>
</evidence>
<feature type="transmembrane region" description="Helical" evidence="11">
    <location>
        <begin position="929"/>
        <end position="948"/>
    </location>
</feature>
<dbReference type="InterPro" id="IPR017850">
    <property type="entry name" value="Alkaline_phosphatase_core_sf"/>
</dbReference>
<keyword evidence="4" id="KW-0337">GPI-anchor biosynthesis</keyword>
<reference evidence="13" key="1">
    <citation type="submission" date="2016-04" db="EMBL/GenBank/DDBJ databases">
        <title>Comparative genomics of biotechnologically important yeasts.</title>
        <authorList>
            <consortium name="DOE Joint Genome Institute"/>
            <person name="Riley R."/>
            <person name="Haridas S."/>
            <person name="Wolfe K.H."/>
            <person name="Lopes M.R."/>
            <person name="Hittinger C.T."/>
            <person name="Goker M."/>
            <person name="Salamov A."/>
            <person name="Wisecaver J."/>
            <person name="Long T.M."/>
            <person name="Aerts A.L."/>
            <person name="Barry K."/>
            <person name="Choi C."/>
            <person name="Clum A."/>
            <person name="Coughlan A.Y."/>
            <person name="Deshpande S."/>
            <person name="Douglass A.P."/>
            <person name="Hanson S.J."/>
            <person name="Klenk H.-P."/>
            <person name="Labutti K."/>
            <person name="Lapidus A."/>
            <person name="Lindquist E."/>
            <person name="Lipzen A."/>
            <person name="Meier-Kolthoff J.P."/>
            <person name="Ohm R.A."/>
            <person name="Otillar R.P."/>
            <person name="Pangilinan J."/>
            <person name="Peng Y."/>
            <person name="Rokas A."/>
            <person name="Rosa C.A."/>
            <person name="Scheuner C."/>
            <person name="Sibirny A.A."/>
            <person name="Slot J.C."/>
            <person name="Stielow J.B."/>
            <person name="Sun H."/>
            <person name="Kurtzman C.P."/>
            <person name="Blackwell M."/>
            <person name="Grigoriev I.V."/>
            <person name="Jeffries T.W."/>
        </authorList>
    </citation>
    <scope>NUCLEOTIDE SEQUENCE [LARGE SCALE GENOMIC DNA]</scope>
    <source>
        <strain evidence="13">NRRL YB-2248</strain>
    </source>
</reference>
<protein>
    <submittedName>
        <fullName evidence="12">Uncharacterized protein</fullName>
    </submittedName>
</protein>
<dbReference type="Gene3D" id="3.40.720.10">
    <property type="entry name" value="Alkaline Phosphatase, subunit A"/>
    <property type="match status" value="1"/>
</dbReference>
<keyword evidence="9 11" id="KW-0472">Membrane</keyword>
<gene>
    <name evidence="12" type="ORF">CANARDRAFT_193846</name>
</gene>
<evidence type="ECO:0000256" key="6">
    <source>
        <dbReference type="ARBA" id="ARBA00022692"/>
    </source>
</evidence>
<evidence type="ECO:0000313" key="12">
    <source>
        <dbReference type="EMBL" id="ODV88010.1"/>
    </source>
</evidence>
<evidence type="ECO:0000256" key="7">
    <source>
        <dbReference type="ARBA" id="ARBA00022824"/>
    </source>
</evidence>
<sequence>MLSDQEREILLQEQQQRYLRQSNERSLSRIRRLRVSHAYYVSVLLLLGILQVIGLAFFTKGFLLSRQVLPNIATCLDEQGQLDSCLHASPFDKTVILLIDALRFDFVIPVEESKANTNYHNNFPILYNYFINEPENSLLLKFIADPPTTTLQRLKGLTTGSLPTIIDAGSNFDGDTIDEDNLIAQFHSSKKNVAFVGDDTWTALFSPFLYSNLTHPYDSLNVWDLHTVDNGVIEHMMPILKESKEWDVLVGHMLGVDHCGHRYGPEHHAMKQKLNQMDTVVQDLINSIDDDTLLIVFGDHGMDSTGNHGGESQDEVESTLFMYSKKKHFGRVDNSSYDIGNLGKNYRSVNQIDLVPTLASLMGIPIPFNNLGSPVKEVFIGPESSDDMNYAKVNYLTSQQIDNYRKTSAELSQDEEVNKLFQDIKTQWEALKFDHSKEDIIKFNENASNYQKVSLEKCKAKWAQFDNVCIAIGIFLIFIALLLLIIYSKMIPSVVIAQLNPQFISSTIAIVLVYTLLSASFSIIFKPESIPLLWSIWFGVAIGIINGMLAPVMDRYSVPWLVSQLAENLIQNGWTYFALVLIVLHALIFTSNSFIIWEDKIVAFWIGTFGVLAFFKSFKQEENYKKLIGGYHSVVLIFLTRIASSIRFCREEQGDKCFTNFKITWWSILLLYVSAIILPISIKYFYRISHSYEGAAPFWISKGLRSMMLLTAVMWTLEYVENDEYLNSQLNVSAVLFKSVRITLARVVMSISLIASNIIWSMGPICVRLEIETKPNAPRKANFIGYGNVYGSTYFLFVINILSAILLVNKPLGGLSLFILINQILTLLELVDLLDIRNNLISVVIMGLLGYLHFFTSGHQATLAAIHWETGFLLTETIVFPFTHIAIALNTFGPFIIVGLCVALLSLWKIPPTAKPISLISKIVENSTSLLIYQLCLTLSTLIMANHFRRHLMVWKIFAPRFMLNAMILIVLNVVLTLITVGFASGTVIKRWYKMFGGAN</sequence>
<keyword evidence="10" id="KW-0325">Glycoprotein</keyword>
<dbReference type="GO" id="GO:0051377">
    <property type="term" value="F:mannose-ethanolamine phosphotransferase activity"/>
    <property type="evidence" value="ECO:0007669"/>
    <property type="project" value="InterPro"/>
</dbReference>
<evidence type="ECO:0000256" key="10">
    <source>
        <dbReference type="ARBA" id="ARBA00023180"/>
    </source>
</evidence>
<proteinExistence type="inferred from homology"/>
<keyword evidence="5" id="KW-0808">Transferase</keyword>
<name>A0A1E4T8C2_9ASCO</name>
<feature type="transmembrane region" description="Helical" evidence="11">
    <location>
        <begin position="663"/>
        <end position="682"/>
    </location>
</feature>
<dbReference type="GO" id="GO:0005789">
    <property type="term" value="C:endoplasmic reticulum membrane"/>
    <property type="evidence" value="ECO:0007669"/>
    <property type="project" value="UniProtKB-SubCell"/>
</dbReference>
<dbReference type="InterPro" id="IPR002591">
    <property type="entry name" value="Phosphodiest/P_Trfase"/>
</dbReference>
<feature type="transmembrane region" description="Helical" evidence="11">
    <location>
        <begin position="740"/>
        <end position="762"/>
    </location>
</feature>
<dbReference type="GO" id="GO:0006506">
    <property type="term" value="P:GPI anchor biosynthetic process"/>
    <property type="evidence" value="ECO:0007669"/>
    <property type="project" value="UniProtKB-UniPathway"/>
</dbReference>
<evidence type="ECO:0000256" key="1">
    <source>
        <dbReference type="ARBA" id="ARBA00004477"/>
    </source>
</evidence>
<dbReference type="PANTHER" id="PTHR23071">
    <property type="entry name" value="PHOSPHATIDYLINOSITOL GLYCAN"/>
    <property type="match status" value="1"/>
</dbReference>